<dbReference type="EMBL" id="CP092488">
    <property type="protein sequence ID" value="UMB70573.1"/>
    <property type="molecule type" value="Genomic_DNA"/>
</dbReference>
<name>A0ABY3VMA5_9MYCO</name>
<keyword evidence="4" id="KW-1185">Reference proteome</keyword>
<dbReference type="Proteomes" id="UP001055336">
    <property type="component" value="Chromosome"/>
</dbReference>
<sequence>MEVRCTRWAAPLFAVAVMCAAPASADATDDAVVAALAKRNIVITDDNRGTMLSEAHMVCDGLDKHYNTSALAMKLVGDTDLNFSQSSYFIGVAVSAYCPQYKGSSPVSRDTAG</sequence>
<dbReference type="InterPro" id="IPR007969">
    <property type="entry name" value="DUF732"/>
</dbReference>
<feature type="signal peptide" evidence="1">
    <location>
        <begin position="1"/>
        <end position="25"/>
    </location>
</feature>
<evidence type="ECO:0000313" key="3">
    <source>
        <dbReference type="EMBL" id="UMB70573.1"/>
    </source>
</evidence>
<organism evidence="3 4">
    <name type="scientific">Mycobacterium paraterrae</name>
    <dbReference type="NCBI Taxonomy" id="577492"/>
    <lineage>
        <taxon>Bacteria</taxon>
        <taxon>Bacillati</taxon>
        <taxon>Actinomycetota</taxon>
        <taxon>Actinomycetes</taxon>
        <taxon>Mycobacteriales</taxon>
        <taxon>Mycobacteriaceae</taxon>
        <taxon>Mycobacterium</taxon>
    </lineage>
</organism>
<dbReference type="Pfam" id="PF05305">
    <property type="entry name" value="DUF732"/>
    <property type="match status" value="1"/>
</dbReference>
<proteinExistence type="predicted"/>
<evidence type="ECO:0000313" key="4">
    <source>
        <dbReference type="Proteomes" id="UP001055336"/>
    </source>
</evidence>
<keyword evidence="1" id="KW-0732">Signal</keyword>
<dbReference type="RefSeq" id="WP_240262336.1">
    <property type="nucleotide sequence ID" value="NZ_CP092488.2"/>
</dbReference>
<evidence type="ECO:0000256" key="1">
    <source>
        <dbReference type="SAM" id="SignalP"/>
    </source>
</evidence>
<feature type="chain" id="PRO_5046210468" evidence="1">
    <location>
        <begin position="26"/>
        <end position="113"/>
    </location>
</feature>
<protein>
    <submittedName>
        <fullName evidence="3">DUF732 domain-containing protein</fullName>
    </submittedName>
</protein>
<evidence type="ECO:0000259" key="2">
    <source>
        <dbReference type="Pfam" id="PF05305"/>
    </source>
</evidence>
<gene>
    <name evidence="3" type="ORF">MKK62_04435</name>
</gene>
<accession>A0ABY3VMA5</accession>
<feature type="domain" description="DUF732" evidence="2">
    <location>
        <begin position="29"/>
        <end position="100"/>
    </location>
</feature>
<reference evidence="3" key="1">
    <citation type="submission" date="2022-08" db="EMBL/GenBank/DDBJ databases">
        <title>Whole genome sequencing of non-tuberculosis mycobacteria type-strains.</title>
        <authorList>
            <person name="Igarashi Y."/>
            <person name="Osugi A."/>
            <person name="Mitarai S."/>
        </authorList>
    </citation>
    <scope>NUCLEOTIDE SEQUENCE</scope>
    <source>
        <strain evidence="3">DSM 45127</strain>
    </source>
</reference>